<evidence type="ECO:0000313" key="3">
    <source>
        <dbReference type="EMBL" id="MCP2728023.1"/>
    </source>
</evidence>
<keyword evidence="1" id="KW-0175">Coiled coil</keyword>
<name>A0AAE3KMW5_9CYAN</name>
<evidence type="ECO:0000256" key="2">
    <source>
        <dbReference type="SAM" id="MobiDB-lite"/>
    </source>
</evidence>
<feature type="compositionally biased region" description="Basic and acidic residues" evidence="2">
    <location>
        <begin position="979"/>
        <end position="988"/>
    </location>
</feature>
<sequence>MGSRRHISRKDISASAFTPKPKPPILQTRPFSNGKHARSSELLKTDILQTRPFSDPAQKSSGAEKQPPTPEALEKVAAFGYNGASIPLFAPAPFAPIQAQLTIGEPGDKYEEEADTVAHQVVDKINAPAQYKGGATAVGCEEMGEEEGEMQKPEAGSLQRVEISEQHPKSSHKDATTKATSSPGKILQRQVLSKIASGENEQGITWILDVTIGGRTPSPFSGTMGAHSTAWIAHIDAVRRMLVNTELAEGAKYLIELAEKELTSPLLELKKFVDEQHQKKIDDAETILKQSIDNLKKEIAPKIEEKKEIETEIEDKEEIETEIEDREEIETGINVVQIKQLIRKLIDSYLTYVNYLPMSTVKGGDPGGHGEGSARGDINTFEYVSANVTLAGDKDLPAQLSQEIQTLGSKGIQGQIKAGAKKKFQFNNEKEKLDEAQLTKDLIETLWTLFAAETPEIFAQGLEQKNRVLVWQRSLQNFLHTIMSAYPYTYDFTKMQTKESQEVGLKYALEEAKIPQDYEELKNLLPVAEEEALIRESHDEVTPSDLKQSGSGFMATILLDEEGIVGDVNLIGAVEMIGRTKSPFSGTMGAHTTAWAAHLDAVRNILTGKNVAKAITTLKSKAEEAMKDEGLDFSHKIDEKHQVYLVLAYNDLKEKNNLVDSQQKSDIDRQVNFLEEYIFTYLTFVNFLPLSTISIGSVPGGKKEGQHRTFLLKYEQLGEKVFGNGSTENKQQILEQHLLGLFDKSGLNDFPPLLGAREEVNFKEYTGEDFTKEHGLFAKINPEKGKKSPNKKQVAYKRFYKTILEAYPRAVADSGLVKGKEDLIETEENDSIAKEVWSSSKEDIVTNEKDELEEILHQNNCLINAIKKAAFEEDSQVTEEELLEIRLRIGQIGTMLFARERTISIICDVLNINNGIVVIYKDRPSEDFGDTSSNPIMIQHTGAAHFVPYTDLMEVALPESEKEINDMGESEEINDIEENSLREDNKKRALKDEDLEDEELEDKKTVKKIKKD</sequence>
<organism evidence="3 4">
    <name type="scientific">Limnofasciculus baicalensis BBK-W-15</name>
    <dbReference type="NCBI Taxonomy" id="2699891"/>
    <lineage>
        <taxon>Bacteria</taxon>
        <taxon>Bacillati</taxon>
        <taxon>Cyanobacteriota</taxon>
        <taxon>Cyanophyceae</taxon>
        <taxon>Coleofasciculales</taxon>
        <taxon>Coleofasciculaceae</taxon>
        <taxon>Limnofasciculus</taxon>
        <taxon>Limnofasciculus baicalensis</taxon>
    </lineage>
</organism>
<feature type="region of interest" description="Disordered" evidence="2">
    <location>
        <begin position="143"/>
        <end position="184"/>
    </location>
</feature>
<feature type="compositionally biased region" description="Acidic residues" evidence="2">
    <location>
        <begin position="966"/>
        <end position="978"/>
    </location>
</feature>
<gene>
    <name evidence="3" type="ORF">NJ959_05965</name>
</gene>
<dbReference type="RefSeq" id="WP_254010827.1">
    <property type="nucleotide sequence ID" value="NZ_JAMZMM010000036.1"/>
</dbReference>
<feature type="compositionally biased region" description="Basic and acidic residues" evidence="2">
    <location>
        <begin position="162"/>
        <end position="176"/>
    </location>
</feature>
<reference evidence="3" key="1">
    <citation type="submission" date="2022-06" db="EMBL/GenBank/DDBJ databases">
        <title>New cyanobacteria of genus Symplocastrum in benthos of Lake Baikal.</title>
        <authorList>
            <person name="Sorokovikova E."/>
            <person name="Tikhonova I."/>
            <person name="Krasnopeev A."/>
            <person name="Evseev P."/>
            <person name="Gladkikh A."/>
            <person name="Belykh O."/>
        </authorList>
    </citation>
    <scope>NUCLEOTIDE SEQUENCE</scope>
    <source>
        <strain evidence="3">BBK-W-15</strain>
    </source>
</reference>
<evidence type="ECO:0000313" key="4">
    <source>
        <dbReference type="Proteomes" id="UP001204953"/>
    </source>
</evidence>
<feature type="region of interest" description="Disordered" evidence="2">
    <location>
        <begin position="962"/>
        <end position="988"/>
    </location>
</feature>
<evidence type="ECO:0000256" key="1">
    <source>
        <dbReference type="SAM" id="Coils"/>
    </source>
</evidence>
<accession>A0AAE3KMW5</accession>
<dbReference type="Proteomes" id="UP001204953">
    <property type="component" value="Unassembled WGS sequence"/>
</dbReference>
<dbReference type="AlphaFoldDB" id="A0AAE3KMW5"/>
<proteinExistence type="predicted"/>
<feature type="coiled-coil region" evidence="1">
    <location>
        <begin position="292"/>
        <end position="329"/>
    </location>
</feature>
<feature type="region of interest" description="Disordered" evidence="2">
    <location>
        <begin position="1"/>
        <end position="70"/>
    </location>
</feature>
<keyword evidence="4" id="KW-1185">Reference proteome</keyword>
<dbReference type="EMBL" id="JAMZMM010000036">
    <property type="protein sequence ID" value="MCP2728023.1"/>
    <property type="molecule type" value="Genomic_DNA"/>
</dbReference>
<feature type="compositionally biased region" description="Polar residues" evidence="2">
    <location>
        <begin position="47"/>
        <end position="63"/>
    </location>
</feature>
<protein>
    <submittedName>
        <fullName evidence="3">Uncharacterized protein</fullName>
    </submittedName>
</protein>
<comment type="caution">
    <text evidence="3">The sequence shown here is derived from an EMBL/GenBank/DDBJ whole genome shotgun (WGS) entry which is preliminary data.</text>
</comment>